<reference evidence="2 3" key="1">
    <citation type="journal article" date="2010" name="Stand. Genomic Sci.">
        <title>Complete genome sequence of Olsenella uli type strain (VPI D76D-27C).</title>
        <authorList>
            <person name="Goker M."/>
            <person name="Held B."/>
            <person name="Lucas S."/>
            <person name="Nolan M."/>
            <person name="Yasawong M."/>
            <person name="Glavina Del Rio T."/>
            <person name="Tice H."/>
            <person name="Cheng J.F."/>
            <person name="Bruce D."/>
            <person name="Detter J.C."/>
            <person name="Tapia R."/>
            <person name="Han C."/>
            <person name="Goodwin L."/>
            <person name="Pitluck S."/>
            <person name="Liolios K."/>
            <person name="Ivanova N."/>
            <person name="Mavromatis K."/>
            <person name="Mikhailova N."/>
            <person name="Pati A."/>
            <person name="Chen A."/>
            <person name="Palaniappan K."/>
            <person name="Land M."/>
            <person name="Hauser L."/>
            <person name="Chang Y.J."/>
            <person name="Jeffries C.D."/>
            <person name="Rohde M."/>
            <person name="Sikorski J."/>
            <person name="Pukall R."/>
            <person name="Woyke T."/>
            <person name="Bristow J."/>
            <person name="Eisen J.A."/>
            <person name="Markowitz V."/>
            <person name="Hugenholtz P."/>
            <person name="Kyrpides N.C."/>
            <person name="Klenk H.P."/>
            <person name="Lapidus A."/>
        </authorList>
    </citation>
    <scope>NUCLEOTIDE SEQUENCE [LARGE SCALE GENOMIC DNA]</scope>
    <source>
        <strain evidence="3">ATCC 49627 / DSM 7084 / CIP 109912 / JCM 12494 / NCIMB 702895 / VPI D76D-27C</strain>
    </source>
</reference>
<dbReference type="PATRIC" id="fig|633147.7.peg.1625"/>
<proteinExistence type="predicted"/>
<protein>
    <recommendedName>
        <fullName evidence="1">DUF4037 domain-containing protein</fullName>
    </recommendedName>
</protein>
<sequence length="340" mass="37114">MVACFSDAPADAAWTAGADVDCDLGKAVGMELSERLWRELVAPQIEREIPGVTSRVAVGRVGEGSECWGTDDVLSRDHDWGAGLCLWVSDDVVGASERERMGAHVARLVAQAQKTCDYPVLPFAGPRLGIFETGEFYRRFIGLNHVPASMDEWLATPVYGLAVAVNGRVFSDGPGRFTDFRNALTDECPQDIFLRRMSIDAFGAGQAGQYNLLRALKRGNVPTAELMRSSFLVCALRLLFSLNGRHYPFNKWLYQKAGQLPGAHPLCLRIGQLAKVHLDGDDALLRCADLVDEICEALLVAFECHGLPRANDGFLVSEAEGLHETIGDATVASLPYMMAR</sequence>
<dbReference type="HOGENOM" id="CLU_066174_0_0_11"/>
<feature type="domain" description="DUF4037" evidence="1">
    <location>
        <begin position="153"/>
        <end position="253"/>
    </location>
</feature>
<dbReference type="RefSeq" id="WP_013251014.1">
    <property type="nucleotide sequence ID" value="NZ_JQCO01000002.1"/>
</dbReference>
<name>E1QXZ8_OLSUV</name>
<dbReference type="Proteomes" id="UP000000333">
    <property type="component" value="Chromosome"/>
</dbReference>
<dbReference type="InterPro" id="IPR025117">
    <property type="entry name" value="DUF4037"/>
</dbReference>
<dbReference type="eggNOG" id="COG0457">
    <property type="taxonomic scope" value="Bacteria"/>
</dbReference>
<dbReference type="KEGG" id="ols:Olsu_0130"/>
<dbReference type="OrthoDB" id="3030at2"/>
<accession>E1QXZ8</accession>
<evidence type="ECO:0000259" key="1">
    <source>
        <dbReference type="Pfam" id="PF13228"/>
    </source>
</evidence>
<dbReference type="Pfam" id="PF13228">
    <property type="entry name" value="DUF4037"/>
    <property type="match status" value="1"/>
</dbReference>
<dbReference type="AlphaFoldDB" id="E1QXZ8"/>
<organism evidence="2 3">
    <name type="scientific">Olsenella uli (strain ATCC 49627 / DSM 7084 / CCUG 31166 / CIP 109912 / JCM 12494 / LMG 11480 / NCIMB 702895 / VPI D76D-27C)</name>
    <name type="common">Lactobacillus uli</name>
    <dbReference type="NCBI Taxonomy" id="633147"/>
    <lineage>
        <taxon>Bacteria</taxon>
        <taxon>Bacillati</taxon>
        <taxon>Actinomycetota</taxon>
        <taxon>Coriobacteriia</taxon>
        <taxon>Coriobacteriales</taxon>
        <taxon>Atopobiaceae</taxon>
        <taxon>Olsenella</taxon>
    </lineage>
</organism>
<dbReference type="STRING" id="633147.Olsu_0130"/>
<evidence type="ECO:0000313" key="3">
    <source>
        <dbReference type="Proteomes" id="UP000000333"/>
    </source>
</evidence>
<dbReference type="EMBL" id="CP002106">
    <property type="protein sequence ID" value="ADK67262.1"/>
    <property type="molecule type" value="Genomic_DNA"/>
</dbReference>
<gene>
    <name evidence="2" type="ordered locus">Olsu_0130</name>
</gene>
<keyword evidence="3" id="KW-1185">Reference proteome</keyword>
<evidence type="ECO:0000313" key="2">
    <source>
        <dbReference type="EMBL" id="ADK67262.1"/>
    </source>
</evidence>